<protein>
    <submittedName>
        <fullName evidence="2">Uncharacterized protein</fullName>
    </submittedName>
</protein>
<dbReference type="Proteomes" id="UP000070544">
    <property type="component" value="Unassembled WGS sequence"/>
</dbReference>
<dbReference type="AlphaFoldDB" id="A0A139A660"/>
<feature type="compositionally biased region" description="Basic and acidic residues" evidence="1">
    <location>
        <begin position="163"/>
        <end position="177"/>
    </location>
</feature>
<evidence type="ECO:0000313" key="2">
    <source>
        <dbReference type="EMBL" id="KXS12139.1"/>
    </source>
</evidence>
<feature type="region of interest" description="Disordered" evidence="1">
    <location>
        <begin position="267"/>
        <end position="297"/>
    </location>
</feature>
<dbReference type="EMBL" id="KQ965791">
    <property type="protein sequence ID" value="KXS12139.1"/>
    <property type="molecule type" value="Genomic_DNA"/>
</dbReference>
<gene>
    <name evidence="2" type="ORF">M427DRAFT_411188</name>
</gene>
<keyword evidence="3" id="KW-1185">Reference proteome</keyword>
<feature type="compositionally biased region" description="Low complexity" evidence="1">
    <location>
        <begin position="178"/>
        <end position="190"/>
    </location>
</feature>
<evidence type="ECO:0000313" key="3">
    <source>
        <dbReference type="Proteomes" id="UP000070544"/>
    </source>
</evidence>
<feature type="region of interest" description="Disordered" evidence="1">
    <location>
        <begin position="228"/>
        <end position="248"/>
    </location>
</feature>
<sequence length="309" mass="33802">MPATFDFSAFDRILEAAQTSASTAIQQHKADVETELGRLEARATSIETLCDAANFASEQLAEVHHGLHEETAGTLTKLQAFGVQAHSYLANLTALTELVLTKLRRKRNQLELDATEAARMGLASRYKRLVDVEGKELDREVAEGERLWRRYTDIMRELAGVTKEKDARKEVGERGKEYSQGSSKQGSEESTQPEVYPVEILSPMRSSGLPGSSSRPVQLLPLHIADSDDAGSAASVEDRNTQDSPVAAEPRMVDLNLHVEVALSAVDDEETQPYERAATEEEGSEAGLASLSEGSFERIEMEDVEALGL</sequence>
<name>A0A139A660_GONPJ</name>
<organism evidence="2 3">
    <name type="scientific">Gonapodya prolifera (strain JEL478)</name>
    <name type="common">Monoblepharis prolifera</name>
    <dbReference type="NCBI Taxonomy" id="1344416"/>
    <lineage>
        <taxon>Eukaryota</taxon>
        <taxon>Fungi</taxon>
        <taxon>Fungi incertae sedis</taxon>
        <taxon>Chytridiomycota</taxon>
        <taxon>Chytridiomycota incertae sedis</taxon>
        <taxon>Monoblepharidomycetes</taxon>
        <taxon>Monoblepharidales</taxon>
        <taxon>Gonapodyaceae</taxon>
        <taxon>Gonapodya</taxon>
    </lineage>
</organism>
<accession>A0A139A660</accession>
<reference evidence="2 3" key="1">
    <citation type="journal article" date="2015" name="Genome Biol. Evol.">
        <title>Phylogenomic analyses indicate that early fungi evolved digesting cell walls of algal ancestors of land plants.</title>
        <authorList>
            <person name="Chang Y."/>
            <person name="Wang S."/>
            <person name="Sekimoto S."/>
            <person name="Aerts A.L."/>
            <person name="Choi C."/>
            <person name="Clum A."/>
            <person name="LaButti K.M."/>
            <person name="Lindquist E.A."/>
            <person name="Yee Ngan C."/>
            <person name="Ohm R.A."/>
            <person name="Salamov A.A."/>
            <person name="Grigoriev I.V."/>
            <person name="Spatafora J.W."/>
            <person name="Berbee M.L."/>
        </authorList>
    </citation>
    <scope>NUCLEOTIDE SEQUENCE [LARGE SCALE GENOMIC DNA]</scope>
    <source>
        <strain evidence="2 3">JEL478</strain>
    </source>
</reference>
<evidence type="ECO:0000256" key="1">
    <source>
        <dbReference type="SAM" id="MobiDB-lite"/>
    </source>
</evidence>
<feature type="region of interest" description="Disordered" evidence="1">
    <location>
        <begin position="163"/>
        <end position="194"/>
    </location>
</feature>
<proteinExistence type="predicted"/>